<evidence type="ECO:0000313" key="1">
    <source>
        <dbReference type="Proteomes" id="UP000887540"/>
    </source>
</evidence>
<dbReference type="Proteomes" id="UP000887540">
    <property type="component" value="Unplaced"/>
</dbReference>
<organism evidence="1 2">
    <name type="scientific">Acrobeloides nanus</name>
    <dbReference type="NCBI Taxonomy" id="290746"/>
    <lineage>
        <taxon>Eukaryota</taxon>
        <taxon>Metazoa</taxon>
        <taxon>Ecdysozoa</taxon>
        <taxon>Nematoda</taxon>
        <taxon>Chromadorea</taxon>
        <taxon>Rhabditida</taxon>
        <taxon>Tylenchina</taxon>
        <taxon>Cephalobomorpha</taxon>
        <taxon>Cephaloboidea</taxon>
        <taxon>Cephalobidae</taxon>
        <taxon>Acrobeloides</taxon>
    </lineage>
</organism>
<accession>A0A914EGE2</accession>
<proteinExistence type="predicted"/>
<dbReference type="WBParaSite" id="ACRNAN_scaffold7909.g23860.t1">
    <property type="protein sequence ID" value="ACRNAN_scaffold7909.g23860.t1"/>
    <property type="gene ID" value="ACRNAN_scaffold7909.g23860"/>
</dbReference>
<reference evidence="2" key="1">
    <citation type="submission" date="2022-11" db="UniProtKB">
        <authorList>
            <consortium name="WormBaseParasite"/>
        </authorList>
    </citation>
    <scope>IDENTIFICATION</scope>
</reference>
<sequence length="36" mass="4314">ISILEEKSVYNVRIRGTKEEIAKVDWILKQINDQHF</sequence>
<dbReference type="AlphaFoldDB" id="A0A914EGE2"/>
<protein>
    <submittedName>
        <fullName evidence="2">Uncharacterized protein</fullName>
    </submittedName>
</protein>
<evidence type="ECO:0000313" key="2">
    <source>
        <dbReference type="WBParaSite" id="ACRNAN_scaffold7909.g23860.t1"/>
    </source>
</evidence>
<keyword evidence="1" id="KW-1185">Reference proteome</keyword>
<name>A0A914EGE2_9BILA</name>